<dbReference type="Gene3D" id="3.40.640.10">
    <property type="entry name" value="Type I PLP-dependent aspartate aminotransferase-like (Major domain)"/>
    <property type="match status" value="1"/>
</dbReference>
<evidence type="ECO:0000256" key="1">
    <source>
        <dbReference type="ARBA" id="ARBA00001933"/>
    </source>
</evidence>
<name>A0A366HFG3_9BACT</name>
<reference evidence="6 7" key="1">
    <citation type="submission" date="2018-06" db="EMBL/GenBank/DDBJ databases">
        <title>Genomic Encyclopedia of Type Strains, Phase IV (KMG-IV): sequencing the most valuable type-strain genomes for metagenomic binning, comparative biology and taxonomic classification.</title>
        <authorList>
            <person name="Goeker M."/>
        </authorList>
    </citation>
    <scope>NUCLEOTIDE SEQUENCE [LARGE SCALE GENOMIC DNA]</scope>
    <source>
        <strain evidence="6 7">DSM 25532</strain>
    </source>
</reference>
<dbReference type="PIRSF" id="PIRSF001434">
    <property type="entry name" value="CGS"/>
    <property type="match status" value="1"/>
</dbReference>
<dbReference type="Pfam" id="PF01053">
    <property type="entry name" value="Cys_Met_Meta_PP"/>
    <property type="match status" value="1"/>
</dbReference>
<comment type="similarity">
    <text evidence="2 5">Belongs to the trans-sulfuration enzymes family.</text>
</comment>
<dbReference type="AlphaFoldDB" id="A0A366HFG3"/>
<evidence type="ECO:0000313" key="6">
    <source>
        <dbReference type="EMBL" id="RBP40444.1"/>
    </source>
</evidence>
<dbReference type="InterPro" id="IPR000277">
    <property type="entry name" value="Cys/Met-Metab_PyrdxlP-dep_enz"/>
</dbReference>
<dbReference type="GO" id="GO:0019346">
    <property type="term" value="P:transsulfuration"/>
    <property type="evidence" value="ECO:0007669"/>
    <property type="project" value="InterPro"/>
</dbReference>
<dbReference type="GO" id="GO:0019343">
    <property type="term" value="P:cysteine biosynthetic process via cystathionine"/>
    <property type="evidence" value="ECO:0007669"/>
    <property type="project" value="TreeGrafter"/>
</dbReference>
<keyword evidence="7" id="KW-1185">Reference proteome</keyword>
<evidence type="ECO:0000256" key="2">
    <source>
        <dbReference type="ARBA" id="ARBA00009077"/>
    </source>
</evidence>
<dbReference type="PANTHER" id="PTHR11808">
    <property type="entry name" value="TRANS-SULFURATION ENZYME FAMILY MEMBER"/>
    <property type="match status" value="1"/>
</dbReference>
<dbReference type="RefSeq" id="WP_113960314.1">
    <property type="nucleotide sequence ID" value="NZ_QNRR01000008.1"/>
</dbReference>
<organism evidence="6 7">
    <name type="scientific">Roseimicrobium gellanilyticum</name>
    <dbReference type="NCBI Taxonomy" id="748857"/>
    <lineage>
        <taxon>Bacteria</taxon>
        <taxon>Pseudomonadati</taxon>
        <taxon>Verrucomicrobiota</taxon>
        <taxon>Verrucomicrobiia</taxon>
        <taxon>Verrucomicrobiales</taxon>
        <taxon>Verrucomicrobiaceae</taxon>
        <taxon>Roseimicrobium</taxon>
    </lineage>
</organism>
<proteinExistence type="inferred from homology"/>
<accession>A0A366HFG3</accession>
<dbReference type="InterPro" id="IPR015421">
    <property type="entry name" value="PyrdxlP-dep_Trfase_major"/>
</dbReference>
<sequence>MSSPSTSPTPESHGHFETAAIHVGQNWKDETGAVIPPVYLTSTFEYGNSGGFDYTRSGNPNFRNLQQTLAALEGCKHACVFASGVSAITAVVSTLKAGDMVVLEENVYGCTYRLFARVFEKFGVKTAYFDLSNPANYHHITDLKPALVWIESPTNPLLKVLDIAAISAVAKEVNAPVVVDNTFASSYVQQPIALGATLSLLSTTKYSNGHSDALGGAVCTNDNEWQEKMIFAQKALGLQPSPFDAWLTSRGLKTEAVRMERHASNALAFAGRLERVKGVKWVRYPFLLSHPQHELAIEQMRNGSGIVTADLGLSLEQTMAFMEASRYFTKAESLGGIESLICHPASMTHASIPREVREAVGITDGVVRFSVGIEHIEDLWTDVEQALQRAG</sequence>
<dbReference type="SUPFAM" id="SSF53383">
    <property type="entry name" value="PLP-dependent transferases"/>
    <property type="match status" value="1"/>
</dbReference>
<dbReference type="GO" id="GO:0004123">
    <property type="term" value="F:cystathionine gamma-lyase activity"/>
    <property type="evidence" value="ECO:0007669"/>
    <property type="project" value="TreeGrafter"/>
</dbReference>
<evidence type="ECO:0000313" key="7">
    <source>
        <dbReference type="Proteomes" id="UP000253426"/>
    </source>
</evidence>
<feature type="modified residue" description="N6-(pyridoxal phosphate)lysine" evidence="4">
    <location>
        <position position="205"/>
    </location>
</feature>
<dbReference type="Proteomes" id="UP000253426">
    <property type="component" value="Unassembled WGS sequence"/>
</dbReference>
<dbReference type="Gene3D" id="3.90.1150.10">
    <property type="entry name" value="Aspartate Aminotransferase, domain 1"/>
    <property type="match status" value="1"/>
</dbReference>
<gene>
    <name evidence="6" type="ORF">DES53_108151</name>
</gene>
<dbReference type="GO" id="GO:0003962">
    <property type="term" value="F:cystathionine gamma-synthase activity"/>
    <property type="evidence" value="ECO:0007669"/>
    <property type="project" value="TreeGrafter"/>
</dbReference>
<dbReference type="InterPro" id="IPR015424">
    <property type="entry name" value="PyrdxlP-dep_Trfase"/>
</dbReference>
<dbReference type="FunFam" id="3.40.640.10:FF:000046">
    <property type="entry name" value="Cystathionine gamma-lyase"/>
    <property type="match status" value="1"/>
</dbReference>
<comment type="cofactor">
    <cofactor evidence="1 5">
        <name>pyridoxal 5'-phosphate</name>
        <dbReference type="ChEBI" id="CHEBI:597326"/>
    </cofactor>
</comment>
<evidence type="ECO:0000256" key="3">
    <source>
        <dbReference type="ARBA" id="ARBA00022898"/>
    </source>
</evidence>
<keyword evidence="3 4" id="KW-0663">Pyridoxal phosphate</keyword>
<dbReference type="EMBL" id="QNRR01000008">
    <property type="protein sequence ID" value="RBP40444.1"/>
    <property type="molecule type" value="Genomic_DNA"/>
</dbReference>
<evidence type="ECO:0000256" key="5">
    <source>
        <dbReference type="RuleBase" id="RU362118"/>
    </source>
</evidence>
<dbReference type="InterPro" id="IPR015422">
    <property type="entry name" value="PyrdxlP-dep_Trfase_small"/>
</dbReference>
<dbReference type="CDD" id="cd00614">
    <property type="entry name" value="CGS_like"/>
    <property type="match status" value="1"/>
</dbReference>
<dbReference type="PANTHER" id="PTHR11808:SF15">
    <property type="entry name" value="CYSTATHIONINE GAMMA-LYASE"/>
    <property type="match status" value="1"/>
</dbReference>
<evidence type="ECO:0000256" key="4">
    <source>
        <dbReference type="PIRSR" id="PIRSR001434-2"/>
    </source>
</evidence>
<protein>
    <submittedName>
        <fullName evidence="6">Cystathionine gamma-synthase</fullName>
    </submittedName>
</protein>
<dbReference type="GO" id="GO:0030170">
    <property type="term" value="F:pyridoxal phosphate binding"/>
    <property type="evidence" value="ECO:0007669"/>
    <property type="project" value="InterPro"/>
</dbReference>
<comment type="caution">
    <text evidence="6">The sequence shown here is derived from an EMBL/GenBank/DDBJ whole genome shotgun (WGS) entry which is preliminary data.</text>
</comment>
<dbReference type="GO" id="GO:0005737">
    <property type="term" value="C:cytoplasm"/>
    <property type="evidence" value="ECO:0007669"/>
    <property type="project" value="TreeGrafter"/>
</dbReference>
<dbReference type="OrthoDB" id="9780685at2"/>